<accession>A0A382TC75</accession>
<feature type="non-terminal residue" evidence="3">
    <location>
        <position position="1"/>
    </location>
</feature>
<evidence type="ECO:0000256" key="1">
    <source>
        <dbReference type="ARBA" id="ARBA00006484"/>
    </source>
</evidence>
<name>A0A382TC75_9ZZZZ</name>
<dbReference type="PIRSF" id="PIRSF000126">
    <property type="entry name" value="11-beta-HSD1"/>
    <property type="match status" value="1"/>
</dbReference>
<comment type="similarity">
    <text evidence="1">Belongs to the short-chain dehydrogenases/reductases (SDR) family.</text>
</comment>
<protein>
    <submittedName>
        <fullName evidence="3">Uncharacterized protein</fullName>
    </submittedName>
</protein>
<feature type="non-terminal residue" evidence="3">
    <location>
        <position position="226"/>
    </location>
</feature>
<dbReference type="InterPro" id="IPR036291">
    <property type="entry name" value="NAD(P)-bd_dom_sf"/>
</dbReference>
<reference evidence="3" key="1">
    <citation type="submission" date="2018-05" db="EMBL/GenBank/DDBJ databases">
        <authorList>
            <person name="Lanie J.A."/>
            <person name="Ng W.-L."/>
            <person name="Kazmierczak K.M."/>
            <person name="Andrzejewski T.M."/>
            <person name="Davidsen T.M."/>
            <person name="Wayne K.J."/>
            <person name="Tettelin H."/>
            <person name="Glass J.I."/>
            <person name="Rusch D."/>
            <person name="Podicherti R."/>
            <person name="Tsui H.-C.T."/>
            <person name="Winkler M.E."/>
        </authorList>
    </citation>
    <scope>NUCLEOTIDE SEQUENCE</scope>
</reference>
<organism evidence="3">
    <name type="scientific">marine metagenome</name>
    <dbReference type="NCBI Taxonomy" id="408172"/>
    <lineage>
        <taxon>unclassified sequences</taxon>
        <taxon>metagenomes</taxon>
        <taxon>ecological metagenomes</taxon>
    </lineage>
</organism>
<dbReference type="PANTHER" id="PTHR42901">
    <property type="entry name" value="ALCOHOL DEHYDROGENASE"/>
    <property type="match status" value="1"/>
</dbReference>
<evidence type="ECO:0000256" key="2">
    <source>
        <dbReference type="ARBA" id="ARBA00023002"/>
    </source>
</evidence>
<dbReference type="Pfam" id="PF00106">
    <property type="entry name" value="adh_short"/>
    <property type="match status" value="1"/>
</dbReference>
<dbReference type="PRINTS" id="PR00081">
    <property type="entry name" value="GDHRDH"/>
</dbReference>
<dbReference type="SUPFAM" id="SSF51735">
    <property type="entry name" value="NAD(P)-binding Rossmann-fold domains"/>
    <property type="match status" value="1"/>
</dbReference>
<proteinExistence type="inferred from homology"/>
<evidence type="ECO:0000313" key="3">
    <source>
        <dbReference type="EMBL" id="SVD19633.1"/>
    </source>
</evidence>
<dbReference type="PANTHER" id="PTHR42901:SF1">
    <property type="entry name" value="ALCOHOL DEHYDROGENASE"/>
    <property type="match status" value="1"/>
</dbReference>
<dbReference type="CDD" id="cd05233">
    <property type="entry name" value="SDR_c"/>
    <property type="match status" value="1"/>
</dbReference>
<dbReference type="Gene3D" id="3.40.50.720">
    <property type="entry name" value="NAD(P)-binding Rossmann-like Domain"/>
    <property type="match status" value="1"/>
</dbReference>
<dbReference type="EMBL" id="UINC01135468">
    <property type="protein sequence ID" value="SVD19633.1"/>
    <property type="molecule type" value="Genomic_DNA"/>
</dbReference>
<gene>
    <name evidence="3" type="ORF">METZ01_LOCUS372487</name>
</gene>
<sequence length="226" mass="24938">VQNLIELPPMKSNYALVTGASAGIGTAIAKELADRGYNLVLTARREDRLIQLAKMLEKNYGVKAEFISADLSDLSSCSKIFNFCKSNQLHVDFLVNNAGYGINKKFHETTVKAEVDFINVLSTSVISLTKMFIPDMLRRGSGKIMVVSSIAAFMPPTEYTSILYGPIKTFMNRFVEEMNARYKKNGISATAICPGLTVTEFHEASGAQEFMDKAPSFLKMDPRVVA</sequence>
<keyword evidence="2" id="KW-0560">Oxidoreductase</keyword>
<dbReference type="AlphaFoldDB" id="A0A382TC75"/>
<dbReference type="InterPro" id="IPR002347">
    <property type="entry name" value="SDR_fam"/>
</dbReference>
<dbReference type="GO" id="GO:0016491">
    <property type="term" value="F:oxidoreductase activity"/>
    <property type="evidence" value="ECO:0007669"/>
    <property type="project" value="UniProtKB-KW"/>
</dbReference>